<dbReference type="EMBL" id="FPCA01000001">
    <property type="protein sequence ID" value="SFU49571.1"/>
    <property type="molecule type" value="Genomic_DNA"/>
</dbReference>
<name>A0A1I7GML4_9BACT</name>
<sequence length="95" mass="10726">MNTTANDTLERYEEMVLSGKIKTFQVHISDTGIKVKPSGSAPECEILLTQELQNSIRTYFYEVNSFSYGSFDYTTLKSLINARVCLERMTKNAGS</sequence>
<dbReference type="AlphaFoldDB" id="A0A1I7GML4"/>
<keyword evidence="2" id="KW-1185">Reference proteome</keyword>
<dbReference type="Proteomes" id="UP000182491">
    <property type="component" value="Unassembled WGS sequence"/>
</dbReference>
<protein>
    <submittedName>
        <fullName evidence="1">Uncharacterized protein</fullName>
    </submittedName>
</protein>
<gene>
    <name evidence="1" type="ORF">SAMN04487941_1128</name>
</gene>
<proteinExistence type="predicted"/>
<organism evidence="1 2">
    <name type="scientific">Pontibacter akesuensis</name>
    <dbReference type="NCBI Taxonomy" id="388950"/>
    <lineage>
        <taxon>Bacteria</taxon>
        <taxon>Pseudomonadati</taxon>
        <taxon>Bacteroidota</taxon>
        <taxon>Cytophagia</taxon>
        <taxon>Cytophagales</taxon>
        <taxon>Hymenobacteraceae</taxon>
        <taxon>Pontibacter</taxon>
    </lineage>
</organism>
<dbReference type="RefSeq" id="WP_068836455.1">
    <property type="nucleotide sequence ID" value="NZ_BMXC01000001.1"/>
</dbReference>
<reference evidence="2" key="1">
    <citation type="submission" date="2016-10" db="EMBL/GenBank/DDBJ databases">
        <authorList>
            <person name="Varghese N."/>
        </authorList>
    </citation>
    <scope>NUCLEOTIDE SEQUENCE [LARGE SCALE GENOMIC DNA]</scope>
    <source>
        <strain evidence="2">DSM 18820</strain>
    </source>
</reference>
<evidence type="ECO:0000313" key="1">
    <source>
        <dbReference type="EMBL" id="SFU49571.1"/>
    </source>
</evidence>
<accession>A0A1I7GML4</accession>
<dbReference type="OrthoDB" id="853513at2"/>
<evidence type="ECO:0000313" key="2">
    <source>
        <dbReference type="Proteomes" id="UP000182491"/>
    </source>
</evidence>